<feature type="active site" description="Proton donor" evidence="3">
    <location>
        <position position="52"/>
    </location>
</feature>
<accession>A0A1Y2HPY6</accession>
<evidence type="ECO:0000256" key="1">
    <source>
        <dbReference type="ARBA" id="ARBA00007905"/>
    </source>
</evidence>
<organism evidence="7 8">
    <name type="scientific">Catenaria anguillulae PL171</name>
    <dbReference type="NCBI Taxonomy" id="765915"/>
    <lineage>
        <taxon>Eukaryota</taxon>
        <taxon>Fungi</taxon>
        <taxon>Fungi incertae sedis</taxon>
        <taxon>Blastocladiomycota</taxon>
        <taxon>Blastocladiomycetes</taxon>
        <taxon>Blastocladiales</taxon>
        <taxon>Catenariaceae</taxon>
        <taxon>Catenaria</taxon>
    </lineage>
</organism>
<dbReference type="PROSITE" id="PS00062">
    <property type="entry name" value="ALDOKETO_REDUCTASE_2"/>
    <property type="match status" value="1"/>
</dbReference>
<dbReference type="InterPro" id="IPR018170">
    <property type="entry name" value="Aldo/ket_reductase_CS"/>
</dbReference>
<protein>
    <submittedName>
        <fullName evidence="7">NADP-dependent oxidoreductase domain-containing protein</fullName>
    </submittedName>
</protein>
<dbReference type="Gene3D" id="3.20.20.100">
    <property type="entry name" value="NADP-dependent oxidoreductase domain"/>
    <property type="match status" value="1"/>
</dbReference>
<sequence>MSSAIRTFTLNTGAKLPAVGLGTWQSAPGEVGTAVQAALDAGYRHLDLAYVYCNEKEIGQALSSWFASHPNVKRSDVFITSKLWNTFHRPADVPKALETSLKDLQLEYLDLYLVHWPIAFAPNAAGDLSPKRADGTFDEETAQVKVLDTWLAMEKLLASGKVKAIGVSNFNAATLEYIVANSRVVPAVNQVELHPYLPQDDLLAVATKLGVHLSAYSPLGSTASKPLIREDPVVVEIANKHKVEPAQVLISWAVKRGTSVLPKSVTPSRIASNLKVVDLDAEDMDKLKALGKRALRTCDPKGFWGIDVFGESVGVIH</sequence>
<dbReference type="InterPro" id="IPR020471">
    <property type="entry name" value="AKR"/>
</dbReference>
<dbReference type="GO" id="GO:0016491">
    <property type="term" value="F:oxidoreductase activity"/>
    <property type="evidence" value="ECO:0007669"/>
    <property type="project" value="UniProtKB-KW"/>
</dbReference>
<dbReference type="SUPFAM" id="SSF51430">
    <property type="entry name" value="NAD(P)-linked oxidoreductase"/>
    <property type="match status" value="1"/>
</dbReference>
<evidence type="ECO:0000256" key="3">
    <source>
        <dbReference type="PIRSR" id="PIRSR000097-1"/>
    </source>
</evidence>
<reference evidence="7 8" key="1">
    <citation type="submission" date="2016-07" db="EMBL/GenBank/DDBJ databases">
        <title>Pervasive Adenine N6-methylation of Active Genes in Fungi.</title>
        <authorList>
            <consortium name="DOE Joint Genome Institute"/>
            <person name="Mondo S.J."/>
            <person name="Dannebaum R.O."/>
            <person name="Kuo R.C."/>
            <person name="Labutti K."/>
            <person name="Haridas S."/>
            <person name="Kuo A."/>
            <person name="Salamov A."/>
            <person name="Ahrendt S.R."/>
            <person name="Lipzen A."/>
            <person name="Sullivan W."/>
            <person name="Andreopoulos W.B."/>
            <person name="Clum A."/>
            <person name="Lindquist E."/>
            <person name="Daum C."/>
            <person name="Ramamoorthy G.K."/>
            <person name="Gryganskyi A."/>
            <person name="Culley D."/>
            <person name="Magnuson J.K."/>
            <person name="James T.Y."/>
            <person name="O'Malley M.A."/>
            <person name="Stajich J.E."/>
            <person name="Spatafora J.W."/>
            <person name="Visel A."/>
            <person name="Grigoriev I.V."/>
        </authorList>
    </citation>
    <scope>NUCLEOTIDE SEQUENCE [LARGE SCALE GENOMIC DNA]</scope>
    <source>
        <strain evidence="7 8">PL171</strain>
    </source>
</reference>
<comment type="caution">
    <text evidence="7">The sequence shown here is derived from an EMBL/GenBank/DDBJ whole genome shotgun (WGS) entry which is preliminary data.</text>
</comment>
<feature type="domain" description="NADP-dependent oxidoreductase" evidence="6">
    <location>
        <begin position="19"/>
        <end position="290"/>
    </location>
</feature>
<dbReference type="Proteomes" id="UP000193411">
    <property type="component" value="Unassembled WGS sequence"/>
</dbReference>
<feature type="site" description="Lowers pKa of active site Tyr" evidence="5">
    <location>
        <position position="82"/>
    </location>
</feature>
<evidence type="ECO:0000313" key="8">
    <source>
        <dbReference type="Proteomes" id="UP000193411"/>
    </source>
</evidence>
<feature type="binding site" evidence="4">
    <location>
        <position position="115"/>
    </location>
    <ligand>
        <name>substrate</name>
    </ligand>
</feature>
<dbReference type="PRINTS" id="PR00069">
    <property type="entry name" value="ALDKETRDTASE"/>
</dbReference>
<dbReference type="PANTHER" id="PTHR11732">
    <property type="entry name" value="ALDO/KETO REDUCTASE"/>
    <property type="match status" value="1"/>
</dbReference>
<proteinExistence type="inferred from homology"/>
<keyword evidence="8" id="KW-1185">Reference proteome</keyword>
<dbReference type="PROSITE" id="PS00798">
    <property type="entry name" value="ALDOKETO_REDUCTASE_1"/>
    <property type="match status" value="1"/>
</dbReference>
<evidence type="ECO:0000256" key="2">
    <source>
        <dbReference type="ARBA" id="ARBA00023002"/>
    </source>
</evidence>
<dbReference type="InterPro" id="IPR036812">
    <property type="entry name" value="NAD(P)_OxRdtase_dom_sf"/>
</dbReference>
<comment type="similarity">
    <text evidence="1">Belongs to the aldo/keto reductase family.</text>
</comment>
<gene>
    <name evidence="7" type="ORF">BCR44DRAFT_33856</name>
</gene>
<dbReference type="InterPro" id="IPR023210">
    <property type="entry name" value="NADP_OxRdtase_dom"/>
</dbReference>
<dbReference type="OrthoDB" id="416253at2759"/>
<dbReference type="AlphaFoldDB" id="A0A1Y2HPY6"/>
<evidence type="ECO:0000313" key="7">
    <source>
        <dbReference type="EMBL" id="ORZ36004.1"/>
    </source>
</evidence>
<evidence type="ECO:0000256" key="4">
    <source>
        <dbReference type="PIRSR" id="PIRSR000097-2"/>
    </source>
</evidence>
<dbReference type="STRING" id="765915.A0A1Y2HPY6"/>
<dbReference type="FunFam" id="3.20.20.100:FF:000007">
    <property type="entry name" value="NAD(P)H-dependent D-xylose reductase xyl1"/>
    <property type="match status" value="1"/>
</dbReference>
<dbReference type="EMBL" id="MCFL01000019">
    <property type="protein sequence ID" value="ORZ36004.1"/>
    <property type="molecule type" value="Genomic_DNA"/>
</dbReference>
<dbReference type="PIRSF" id="PIRSF000097">
    <property type="entry name" value="AKR"/>
    <property type="match status" value="1"/>
</dbReference>
<dbReference type="PROSITE" id="PS00063">
    <property type="entry name" value="ALDOKETO_REDUCTASE_3"/>
    <property type="match status" value="1"/>
</dbReference>
<dbReference type="Pfam" id="PF00248">
    <property type="entry name" value="Aldo_ket_red"/>
    <property type="match status" value="1"/>
</dbReference>
<evidence type="ECO:0000256" key="5">
    <source>
        <dbReference type="PIRSR" id="PIRSR000097-3"/>
    </source>
</evidence>
<keyword evidence="2" id="KW-0560">Oxidoreductase</keyword>
<evidence type="ECO:0000259" key="6">
    <source>
        <dbReference type="Pfam" id="PF00248"/>
    </source>
</evidence>
<name>A0A1Y2HPY6_9FUNG</name>